<dbReference type="Pfam" id="PF00118">
    <property type="entry name" value="Cpn60_TCP1"/>
    <property type="match status" value="1"/>
</dbReference>
<protein>
    <submittedName>
        <fullName evidence="1">T-complex protein 1 subunit epsilon</fullName>
    </submittedName>
</protein>
<accession>A0A1Q9DMH2</accession>
<gene>
    <name evidence="1" type="primary">cct5</name>
    <name evidence="1" type="ORF">AK812_SmicGene21414</name>
</gene>
<proteinExistence type="predicted"/>
<organism evidence="1 2">
    <name type="scientific">Symbiodinium microadriaticum</name>
    <name type="common">Dinoflagellate</name>
    <name type="synonym">Zooxanthella microadriatica</name>
    <dbReference type="NCBI Taxonomy" id="2951"/>
    <lineage>
        <taxon>Eukaryota</taxon>
        <taxon>Sar</taxon>
        <taxon>Alveolata</taxon>
        <taxon>Dinophyceae</taxon>
        <taxon>Suessiales</taxon>
        <taxon>Symbiodiniaceae</taxon>
        <taxon>Symbiodinium</taxon>
    </lineage>
</organism>
<evidence type="ECO:0000313" key="1">
    <source>
        <dbReference type="EMBL" id="OLP96371.1"/>
    </source>
</evidence>
<dbReference type="EMBL" id="LSRX01000469">
    <property type="protein sequence ID" value="OLP96371.1"/>
    <property type="molecule type" value="Genomic_DNA"/>
</dbReference>
<dbReference type="OrthoDB" id="10248520at2759"/>
<comment type="caution">
    <text evidence="1">The sequence shown here is derived from an EMBL/GenBank/DDBJ whole genome shotgun (WGS) entry which is preliminary data.</text>
</comment>
<dbReference type="InterPro" id="IPR002423">
    <property type="entry name" value="Cpn60/GroEL/TCP-1"/>
</dbReference>
<dbReference type="AlphaFoldDB" id="A0A1Q9DMH2"/>
<dbReference type="SUPFAM" id="SSF54849">
    <property type="entry name" value="GroEL-intermediate domain like"/>
    <property type="match status" value="1"/>
</dbReference>
<sequence>MSDSCSLDLIEKGIHPLRIATGFEKACEGEGPSLLSAVSSENLVREDQKVAVKRVEEISKEQAALKKAATTALGSKVVSSRKDQLAKISVDAVLAAGAPGRKDFAWDTR</sequence>
<keyword evidence="2" id="KW-1185">Reference proteome</keyword>
<dbReference type="Gene3D" id="3.30.260.10">
    <property type="entry name" value="TCP-1-like chaperonin intermediate domain"/>
    <property type="match status" value="1"/>
</dbReference>
<dbReference type="InterPro" id="IPR027410">
    <property type="entry name" value="TCP-1-like_intermed_sf"/>
</dbReference>
<name>A0A1Q9DMH2_SYMMI</name>
<reference evidence="1 2" key="1">
    <citation type="submission" date="2016-02" db="EMBL/GenBank/DDBJ databases">
        <title>Genome analysis of coral dinoflagellate symbionts highlights evolutionary adaptations to a symbiotic lifestyle.</title>
        <authorList>
            <person name="Aranda M."/>
            <person name="Li Y."/>
            <person name="Liew Y.J."/>
            <person name="Baumgarten S."/>
            <person name="Simakov O."/>
            <person name="Wilson M."/>
            <person name="Piel J."/>
            <person name="Ashoor H."/>
            <person name="Bougouffa S."/>
            <person name="Bajic V.B."/>
            <person name="Ryu T."/>
            <person name="Ravasi T."/>
            <person name="Bayer T."/>
            <person name="Micklem G."/>
            <person name="Kim H."/>
            <person name="Bhak J."/>
            <person name="Lajeunesse T.C."/>
            <person name="Voolstra C.R."/>
        </authorList>
    </citation>
    <scope>NUCLEOTIDE SEQUENCE [LARGE SCALE GENOMIC DNA]</scope>
    <source>
        <strain evidence="1 2">CCMP2467</strain>
    </source>
</reference>
<dbReference type="GO" id="GO:0005524">
    <property type="term" value="F:ATP binding"/>
    <property type="evidence" value="ECO:0007669"/>
    <property type="project" value="InterPro"/>
</dbReference>
<evidence type="ECO:0000313" key="2">
    <source>
        <dbReference type="Proteomes" id="UP000186817"/>
    </source>
</evidence>
<dbReference type="Proteomes" id="UP000186817">
    <property type="component" value="Unassembled WGS sequence"/>
</dbReference>